<gene>
    <name evidence="2" type="ORF">EHSB41UT_00672</name>
</gene>
<feature type="compositionally biased region" description="Polar residues" evidence="1">
    <location>
        <begin position="551"/>
        <end position="566"/>
    </location>
</feature>
<accession>A0A1X7AF77</accession>
<proteinExistence type="predicted"/>
<name>A0A1X7AF77_9GAMM</name>
<evidence type="ECO:0000256" key="1">
    <source>
        <dbReference type="SAM" id="MobiDB-lite"/>
    </source>
</evidence>
<feature type="region of interest" description="Disordered" evidence="1">
    <location>
        <begin position="1"/>
        <end position="144"/>
    </location>
</feature>
<feature type="compositionally biased region" description="Low complexity" evidence="1">
    <location>
        <begin position="107"/>
        <end position="124"/>
    </location>
</feature>
<dbReference type="Proteomes" id="UP000196573">
    <property type="component" value="Unassembled WGS sequence"/>
</dbReference>
<evidence type="ECO:0000313" key="2">
    <source>
        <dbReference type="EMBL" id="SMA36967.1"/>
    </source>
</evidence>
<keyword evidence="3" id="KW-1185">Reference proteome</keyword>
<feature type="compositionally biased region" description="Polar residues" evidence="1">
    <location>
        <begin position="56"/>
        <end position="70"/>
    </location>
</feature>
<dbReference type="EMBL" id="FWPT01000002">
    <property type="protein sequence ID" value="SMA36967.1"/>
    <property type="molecule type" value="Genomic_DNA"/>
</dbReference>
<dbReference type="AlphaFoldDB" id="A0A1X7AF77"/>
<reference evidence="2 3" key="1">
    <citation type="submission" date="2017-03" db="EMBL/GenBank/DDBJ databases">
        <authorList>
            <person name="Afonso C.L."/>
            <person name="Miller P.J."/>
            <person name="Scott M.A."/>
            <person name="Spackman E."/>
            <person name="Goraichik I."/>
            <person name="Dimitrov K.M."/>
            <person name="Suarez D.L."/>
            <person name="Swayne D.E."/>
        </authorList>
    </citation>
    <scope>NUCLEOTIDE SEQUENCE [LARGE SCALE GENOMIC DNA]</scope>
    <source>
        <strain evidence="2">SB41UT1</strain>
    </source>
</reference>
<feature type="compositionally biased region" description="Low complexity" evidence="1">
    <location>
        <begin position="134"/>
        <end position="144"/>
    </location>
</feature>
<feature type="region of interest" description="Disordered" evidence="1">
    <location>
        <begin position="551"/>
        <end position="588"/>
    </location>
</feature>
<protein>
    <submittedName>
        <fullName evidence="2">Uncharacterized protein</fullName>
    </submittedName>
</protein>
<sequence length="685" mass="72595">MNFNSANTGGPRPPMPGSVPVSNASMFPGTGSMPGMPAHTYHGATGPRHVAPYPYSPQQGSLGFQTSPYTGTVPPAGHGDGELPMDTLGSQNLEPEDTLDGSSSYTSTDSPHPSMSSVSSLSERSVIHNPPSPFSSFATAPSPATAGVPGFPPPPPYHMGFGTAPMPGMPMSGMPMSGMPMSGMPMSGMPMHGAYPPPAAPGGSSVPQLTGLDQIQSGSSERIAEQKFHQALLKVGRNILQHQNKTLMVKLCMSNLYGLINSLKGADDQSVFSRDALASLKPSDKKVSTRLKALLNLPQVLKTKFNGDKAAETLVLIFLGQMVICDASSKTNPNQMLVNDISAMLAKEGFDMSLSTPQGMQNRQRVIDCLAKSGLKLNPSASKDIPMLDEAIRKNIAVFNGVEVEDLQGALDRFANELTAPIPNPHQKAAWKSHIVQMLSQANPMLPNPHAVGSLLLNLQGLFNSFPQAPLAYELIKAIVTAPDTGLSDIFAQQGVSLSDDDVQALDTLLAGQEAEGATKQALGQVFTTLDGLERDACLDVAIEEMNFIPSQGMPQSSGRGNTSTHPAAVGRPSVAPLSMGGTGSRGVPLHEALRQNRNDLYRNLAINDTTLRSFTGALYSKGVIEILEKQSVLEDRGLKGANALLDLLELKLEQNPSLEKAVLECMAGCEALSDMLRKVKQSMR</sequence>
<evidence type="ECO:0000313" key="3">
    <source>
        <dbReference type="Proteomes" id="UP000196573"/>
    </source>
</evidence>
<organism evidence="2 3">
    <name type="scientific">Parendozoicomonas haliclonae</name>
    <dbReference type="NCBI Taxonomy" id="1960125"/>
    <lineage>
        <taxon>Bacteria</taxon>
        <taxon>Pseudomonadati</taxon>
        <taxon>Pseudomonadota</taxon>
        <taxon>Gammaproteobacteria</taxon>
        <taxon>Oceanospirillales</taxon>
        <taxon>Endozoicomonadaceae</taxon>
        <taxon>Parendozoicomonas</taxon>
    </lineage>
</organism>